<name>A0A1Y3QY31_9BACT</name>
<comment type="caution">
    <text evidence="1">The sequence shown here is derived from an EMBL/GenBank/DDBJ whole genome shotgun (WGS) entry which is preliminary data.</text>
</comment>
<protein>
    <recommendedName>
        <fullName evidence="3">Major fimbrial subunit protein N-terminal domain-containing protein</fullName>
    </recommendedName>
</protein>
<dbReference type="PROSITE" id="PS51257">
    <property type="entry name" value="PROKAR_LIPOPROTEIN"/>
    <property type="match status" value="1"/>
</dbReference>
<gene>
    <name evidence="1" type="ORF">B5G41_11615</name>
</gene>
<evidence type="ECO:0000313" key="1">
    <source>
        <dbReference type="EMBL" id="OUN02319.1"/>
    </source>
</evidence>
<sequence length="386" mass="41661">MKFSNLILAASIVAMTFASCNKEDEAGTGDNSLKSVTISLANVLSGTRSAIPDGEGDLSETEINLINYQVFFSDGTNLYRGKKADDPQTDAQNFFVVGGDVGLEQSFHFLPAGVNKVIVIGNVRGDDGQVIKTGTTGLTAAAETDLAEQLAIDGQQDVDELTLYGESEALTLSAQHAADHSNPVYEATVNIEPLVARVEVTGIECNFGDSPIYNAIKLQKFAINNYYAQAVLTEGTMSDLQKAKTDETAIFDHFATLTGDQWYYENLNGALLTPAANKNEKKSYYHFFTAGSVLVDAVTSDGYPQLLMQATGHADASGNDAGTPLYLATKALKDASGNLTKFERGHIYRVNFIFNDSDFEQPDKCIDVTVKVAKWTVHADLTPVFN</sequence>
<dbReference type="RefSeq" id="WP_087403078.1">
    <property type="nucleotide sequence ID" value="NZ_NFHB01000008.1"/>
</dbReference>
<dbReference type="eggNOG" id="ENOG5031XXI">
    <property type="taxonomic scope" value="Bacteria"/>
</dbReference>
<dbReference type="OrthoDB" id="1005053at2"/>
<dbReference type="Proteomes" id="UP000195772">
    <property type="component" value="Unassembled WGS sequence"/>
</dbReference>
<reference evidence="2" key="1">
    <citation type="submission" date="2017-04" db="EMBL/GenBank/DDBJ databases">
        <title>Function of individual gut microbiota members based on whole genome sequencing of pure cultures obtained from chicken caecum.</title>
        <authorList>
            <person name="Medvecky M."/>
            <person name="Cejkova D."/>
            <person name="Polansky O."/>
            <person name="Karasova D."/>
            <person name="Kubasova T."/>
            <person name="Cizek A."/>
            <person name="Rychlik I."/>
        </authorList>
    </citation>
    <scope>NUCLEOTIDE SEQUENCE [LARGE SCALE GENOMIC DNA]</scope>
    <source>
        <strain evidence="2">An90</strain>
    </source>
</reference>
<dbReference type="AlphaFoldDB" id="A0A1Y3QY31"/>
<evidence type="ECO:0000313" key="2">
    <source>
        <dbReference type="Proteomes" id="UP000195772"/>
    </source>
</evidence>
<evidence type="ECO:0008006" key="3">
    <source>
        <dbReference type="Google" id="ProtNLM"/>
    </source>
</evidence>
<dbReference type="EMBL" id="NFHB01000008">
    <property type="protein sequence ID" value="OUN02319.1"/>
    <property type="molecule type" value="Genomic_DNA"/>
</dbReference>
<proteinExistence type="predicted"/>
<accession>A0A1Y3QY31</accession>
<organism evidence="1 2">
    <name type="scientific">Alistipes onderdonkii</name>
    <dbReference type="NCBI Taxonomy" id="328813"/>
    <lineage>
        <taxon>Bacteria</taxon>
        <taxon>Pseudomonadati</taxon>
        <taxon>Bacteroidota</taxon>
        <taxon>Bacteroidia</taxon>
        <taxon>Bacteroidales</taxon>
        <taxon>Rikenellaceae</taxon>
        <taxon>Alistipes</taxon>
    </lineage>
</organism>